<dbReference type="InterPro" id="IPR011333">
    <property type="entry name" value="SKP1/BTB/POZ_sf"/>
</dbReference>
<dbReference type="AlphaFoldDB" id="A0A292Q5Y6"/>
<name>A0A292Q5Y6_9PEZI</name>
<keyword evidence="2" id="KW-0677">Repeat</keyword>
<keyword evidence="6" id="KW-1185">Reference proteome</keyword>
<feature type="domain" description="BTB" evidence="4">
    <location>
        <begin position="582"/>
        <end position="642"/>
    </location>
</feature>
<evidence type="ECO:0000313" key="6">
    <source>
        <dbReference type="Proteomes" id="UP001412239"/>
    </source>
</evidence>
<feature type="compositionally biased region" description="Polar residues" evidence="3">
    <location>
        <begin position="62"/>
        <end position="78"/>
    </location>
</feature>
<feature type="compositionally biased region" description="Basic residues" evidence="3">
    <location>
        <begin position="42"/>
        <end position="53"/>
    </location>
</feature>
<dbReference type="PANTHER" id="PTHR46093:SF18">
    <property type="entry name" value="FIBRONECTIN TYPE-III DOMAIN-CONTAINING PROTEIN"/>
    <property type="match status" value="1"/>
</dbReference>
<dbReference type="SUPFAM" id="SSF117281">
    <property type="entry name" value="Kelch motif"/>
    <property type="match status" value="1"/>
</dbReference>
<evidence type="ECO:0000256" key="3">
    <source>
        <dbReference type="SAM" id="MobiDB-lite"/>
    </source>
</evidence>
<accession>A0A292Q5Y6</accession>
<dbReference type="InterPro" id="IPR015915">
    <property type="entry name" value="Kelch-typ_b-propeller"/>
</dbReference>
<dbReference type="Gene3D" id="3.30.710.10">
    <property type="entry name" value="Potassium Channel Kv1.1, Chain A"/>
    <property type="match status" value="1"/>
</dbReference>
<dbReference type="PROSITE" id="PS50097">
    <property type="entry name" value="BTB"/>
    <property type="match status" value="1"/>
</dbReference>
<feature type="non-terminal residue" evidence="5">
    <location>
        <position position="1"/>
    </location>
</feature>
<evidence type="ECO:0000256" key="1">
    <source>
        <dbReference type="ARBA" id="ARBA00022441"/>
    </source>
</evidence>
<feature type="non-terminal residue" evidence="5">
    <location>
        <position position="799"/>
    </location>
</feature>
<dbReference type="InterPro" id="IPR000210">
    <property type="entry name" value="BTB/POZ_dom"/>
</dbReference>
<organism evidence="5 6">
    <name type="scientific">Tuber aestivum</name>
    <name type="common">summer truffle</name>
    <dbReference type="NCBI Taxonomy" id="59557"/>
    <lineage>
        <taxon>Eukaryota</taxon>
        <taxon>Fungi</taxon>
        <taxon>Dikarya</taxon>
        <taxon>Ascomycota</taxon>
        <taxon>Pezizomycotina</taxon>
        <taxon>Pezizomycetes</taxon>
        <taxon>Pezizales</taxon>
        <taxon>Tuberaceae</taxon>
        <taxon>Tuber</taxon>
    </lineage>
</organism>
<feature type="region of interest" description="Disordered" evidence="3">
    <location>
        <begin position="38"/>
        <end position="81"/>
    </location>
</feature>
<protein>
    <recommendedName>
        <fullName evidence="4">BTB domain-containing protein</fullName>
    </recommendedName>
</protein>
<dbReference type="PANTHER" id="PTHR46093">
    <property type="entry name" value="ACYL-COA-BINDING DOMAIN-CONTAINING PROTEIN 5"/>
    <property type="match status" value="1"/>
</dbReference>
<sequence length="799" mass="89166">HSFNSRHINPFSLFCSFFFFPSRISLLRLMAFAPPTTPAHHQNPHLHHAHQNPHHGIYASGGASSNTSFSTPPSQNMSGAGVAQQLDKSGSLLGRKRALDGGSIEDTEGAAYRPVAFRTEGARLACLVNASVTVCGEDAIYAFGGFDQYTDEVYNHVLRLDLHTYTWTLVDNYGDIPSVRMGHTTVYWRDNKLIIFGGENEHRMFLSDVYIFDIPTATWSQPVLSGRPPCGRSRHAVVLHDDKLFILGGIHNRSAIPSDFDPEEDNEYNPQEVLDDICYLDLKTMTWSRSWTWIARFDHQAWIRDGKLWVFGGMGQGMDRTGELISLDLNHPAFARTEIKQMGYVTRQPGLGGDTTTATGGQSRILRSHRPYGPNSPRLIASSRRNTPPPKKQAVPAATASVSFLWGRDIPSEAHGTHFHHLCGHTLLDFVTSANTIRPSETGLCALNLDDMTWRKIADGIDIVGGGLWRWHYLAISPDSTMAYLLGCPTDTDEDVGEGEEYLSDVLPIDLSRFGMNVDQREGDNPKAGTLGMDLANFFDKSDFGSDFVVRAIKDEAAEGDEWDMTGVWGRSIMNGSNKMHDIGPPIRVHRLILLSRWPHFATLYSARMVEFHKNRMYLPEPYTVVRAFLYYLYTDSVATSPYCPNLSTVAGLLVMANLYDLKRLRALALNRLFSELDVESAAVIWERAGVAGEEGLRKKAAGFVLTYWGRIVRTMGFRRLSRRSLMELCEEVDVEGRIMGSEELGAVGAVDGGIVGVYQGDLGGFMTEEARMRAKRRRYVDDAEELETGEAEEDEEMS</sequence>
<proteinExistence type="predicted"/>
<evidence type="ECO:0000259" key="4">
    <source>
        <dbReference type="PROSITE" id="PS50097"/>
    </source>
</evidence>
<dbReference type="Proteomes" id="UP001412239">
    <property type="component" value="Unassembled WGS sequence"/>
</dbReference>
<dbReference type="Pfam" id="PF00651">
    <property type="entry name" value="BTB"/>
    <property type="match status" value="1"/>
</dbReference>
<dbReference type="Gene3D" id="2.120.10.80">
    <property type="entry name" value="Kelch-type beta propeller"/>
    <property type="match status" value="1"/>
</dbReference>
<feature type="region of interest" description="Disordered" evidence="3">
    <location>
        <begin position="779"/>
        <end position="799"/>
    </location>
</feature>
<dbReference type="EMBL" id="LN890949">
    <property type="protein sequence ID" value="CUS15216.1"/>
    <property type="molecule type" value="Genomic_DNA"/>
</dbReference>
<evidence type="ECO:0000313" key="5">
    <source>
        <dbReference type="EMBL" id="CUS15216.1"/>
    </source>
</evidence>
<evidence type="ECO:0000256" key="2">
    <source>
        <dbReference type="ARBA" id="ARBA00022737"/>
    </source>
</evidence>
<reference evidence="5" key="1">
    <citation type="submission" date="2015-10" db="EMBL/GenBank/DDBJ databases">
        <authorList>
            <person name="Regsiter A."/>
            <person name="william w."/>
        </authorList>
    </citation>
    <scope>NUCLEOTIDE SEQUENCE</scope>
    <source>
        <strain evidence="5">Montdore</strain>
    </source>
</reference>
<dbReference type="Pfam" id="PF24681">
    <property type="entry name" value="Kelch_KLHDC2_KLHL20_DRC7"/>
    <property type="match status" value="1"/>
</dbReference>
<dbReference type="SUPFAM" id="SSF54695">
    <property type="entry name" value="POZ domain"/>
    <property type="match status" value="1"/>
</dbReference>
<gene>
    <name evidence="5" type="ORF">GSTUAT00000683001</name>
</gene>
<feature type="compositionally biased region" description="Acidic residues" evidence="3">
    <location>
        <begin position="783"/>
        <end position="799"/>
    </location>
</feature>
<feature type="region of interest" description="Disordered" evidence="3">
    <location>
        <begin position="346"/>
        <end position="368"/>
    </location>
</feature>
<keyword evidence="1" id="KW-0880">Kelch repeat</keyword>